<dbReference type="GO" id="GO:0006635">
    <property type="term" value="P:fatty acid beta-oxidation"/>
    <property type="evidence" value="ECO:0007669"/>
    <property type="project" value="TreeGrafter"/>
</dbReference>
<dbReference type="PANTHER" id="PTHR11384:SF65">
    <property type="entry name" value="ABC TRANSPORTER DOMAIN-CONTAINING PROTEIN"/>
    <property type="match status" value="1"/>
</dbReference>
<dbReference type="GO" id="GO:0015910">
    <property type="term" value="P:long-chain fatty acid import into peroxisome"/>
    <property type="evidence" value="ECO:0007669"/>
    <property type="project" value="TreeGrafter"/>
</dbReference>
<dbReference type="GO" id="GO:0042760">
    <property type="term" value="P:very long-chain fatty acid catabolic process"/>
    <property type="evidence" value="ECO:0007669"/>
    <property type="project" value="TreeGrafter"/>
</dbReference>
<dbReference type="InterPro" id="IPR028939">
    <property type="entry name" value="P5C_Rdtase_cat_N"/>
</dbReference>
<proteinExistence type="predicted"/>
<dbReference type="AlphaFoldDB" id="A0A3P7YX13"/>
<dbReference type="GO" id="GO:0005778">
    <property type="term" value="C:peroxisomal membrane"/>
    <property type="evidence" value="ECO:0007669"/>
    <property type="project" value="TreeGrafter"/>
</dbReference>
<sequence length="326" mass="36088">MPLMVHLQKGEKDFYLGYQFVTSFGSLLRTKPGENIHKIFPSVLEKVDQILFDDFLCDFILLNAVLIQLQATVSFLTWLLNISMRRNLVSALHRLYFSRDAYFRLNSVDNAGIDNPDQRITQDAERMCSKLAKDIFPYILIAPGVIAFYTYKTWMTAGPFGVAIIYTYFVLGVIANRILVSPLTKWTARVERSEGDFRVVGCMTASLQGGLGRLAATAIATESGAPTPPGRRISAENIIASSPKQDISFLNQCKELGLQTTHDNTEVVHKSDVVFLAVKPPHVNKLLPSKSRVVRVMPNTPAVVRAGASAFAMGSACRDGDAELVR</sequence>
<dbReference type="GO" id="GO:0007031">
    <property type="term" value="P:peroxisome organization"/>
    <property type="evidence" value="ECO:0007669"/>
    <property type="project" value="TreeGrafter"/>
</dbReference>
<feature type="transmembrane region" description="Helical" evidence="5">
    <location>
        <begin position="135"/>
        <end position="151"/>
    </location>
</feature>
<evidence type="ECO:0000256" key="3">
    <source>
        <dbReference type="ARBA" id="ARBA00022989"/>
    </source>
</evidence>
<dbReference type="InterPro" id="IPR011527">
    <property type="entry name" value="ABC1_TM_dom"/>
</dbReference>
<name>A0A3P7YX13_HELPZ</name>
<dbReference type="PANTHER" id="PTHR11384">
    <property type="entry name" value="ATP-BINDING CASSETTE, SUB-FAMILY D MEMBER"/>
    <property type="match status" value="1"/>
</dbReference>
<dbReference type="Pfam" id="PF03807">
    <property type="entry name" value="F420_oxidored"/>
    <property type="match status" value="1"/>
</dbReference>
<feature type="domain" description="ABC transmembrane type-1" evidence="7">
    <location>
        <begin position="55"/>
        <end position="200"/>
    </location>
</feature>
<dbReference type="InterPro" id="IPR036291">
    <property type="entry name" value="NAD(P)-bd_dom_sf"/>
</dbReference>
<organism evidence="8">
    <name type="scientific">Heligmosomoides polygyrus</name>
    <name type="common">Parasitic roundworm</name>
    <dbReference type="NCBI Taxonomy" id="6339"/>
    <lineage>
        <taxon>Eukaryota</taxon>
        <taxon>Metazoa</taxon>
        <taxon>Ecdysozoa</taxon>
        <taxon>Nematoda</taxon>
        <taxon>Chromadorea</taxon>
        <taxon>Rhabditida</taxon>
        <taxon>Rhabditina</taxon>
        <taxon>Rhabditomorpha</taxon>
        <taxon>Strongyloidea</taxon>
        <taxon>Heligmosomidae</taxon>
        <taxon>Heligmosomoides</taxon>
    </lineage>
</organism>
<evidence type="ECO:0000256" key="2">
    <source>
        <dbReference type="ARBA" id="ARBA00022692"/>
    </source>
</evidence>
<dbReference type="GO" id="GO:0005324">
    <property type="term" value="F:long-chain fatty acid transmembrane transporter activity"/>
    <property type="evidence" value="ECO:0007669"/>
    <property type="project" value="TreeGrafter"/>
</dbReference>
<evidence type="ECO:0000256" key="1">
    <source>
        <dbReference type="ARBA" id="ARBA00022448"/>
    </source>
</evidence>
<dbReference type="EMBL" id="UZAH01027493">
    <property type="protein sequence ID" value="VDO92091.1"/>
    <property type="molecule type" value="Genomic_DNA"/>
</dbReference>
<dbReference type="InterPro" id="IPR050835">
    <property type="entry name" value="ABC_transporter_sub-D"/>
</dbReference>
<keyword evidence="1" id="KW-0813">Transport</keyword>
<feature type="domain" description="Pyrroline-5-carboxylate reductase catalytic N-terminal" evidence="6">
    <location>
        <begin position="230"/>
        <end position="289"/>
    </location>
</feature>
<dbReference type="SUPFAM" id="SSF90123">
    <property type="entry name" value="ABC transporter transmembrane region"/>
    <property type="match status" value="1"/>
</dbReference>
<accession>A0A3P7YX13</accession>
<protein>
    <recommendedName>
        <fullName evidence="9">ABC transmembrane type-1 domain-containing protein</fullName>
    </recommendedName>
</protein>
<dbReference type="GO" id="GO:0005524">
    <property type="term" value="F:ATP binding"/>
    <property type="evidence" value="ECO:0007669"/>
    <property type="project" value="InterPro"/>
</dbReference>
<evidence type="ECO:0000259" key="7">
    <source>
        <dbReference type="Pfam" id="PF06472"/>
    </source>
</evidence>
<dbReference type="Pfam" id="PF06472">
    <property type="entry name" value="ABC_membrane_2"/>
    <property type="match status" value="1"/>
</dbReference>
<keyword evidence="2 5" id="KW-0812">Transmembrane</keyword>
<gene>
    <name evidence="8" type="ORF">HPBE_LOCUS12420</name>
</gene>
<keyword evidence="3 5" id="KW-1133">Transmembrane helix</keyword>
<reference evidence="8" key="1">
    <citation type="submission" date="2018-11" db="EMBL/GenBank/DDBJ databases">
        <authorList>
            <consortium name="Pathogen Informatics"/>
        </authorList>
    </citation>
    <scope>NUCLEOTIDE SEQUENCE [LARGE SCALE GENOMIC DNA]</scope>
</reference>
<dbReference type="SUPFAM" id="SSF51735">
    <property type="entry name" value="NAD(P)-binding Rossmann-fold domains"/>
    <property type="match status" value="1"/>
</dbReference>
<dbReference type="OrthoDB" id="10263291at2759"/>
<evidence type="ECO:0000259" key="6">
    <source>
        <dbReference type="Pfam" id="PF03807"/>
    </source>
</evidence>
<evidence type="ECO:0000256" key="5">
    <source>
        <dbReference type="SAM" id="Phobius"/>
    </source>
</evidence>
<evidence type="ECO:0000256" key="4">
    <source>
        <dbReference type="ARBA" id="ARBA00023136"/>
    </source>
</evidence>
<evidence type="ECO:0008006" key="9">
    <source>
        <dbReference type="Google" id="ProtNLM"/>
    </source>
</evidence>
<dbReference type="InterPro" id="IPR036640">
    <property type="entry name" value="ABC1_TM_sf"/>
</dbReference>
<feature type="transmembrane region" description="Helical" evidence="5">
    <location>
        <begin position="59"/>
        <end position="80"/>
    </location>
</feature>
<feature type="transmembrane region" description="Helical" evidence="5">
    <location>
        <begin position="157"/>
        <end position="179"/>
    </location>
</feature>
<evidence type="ECO:0000313" key="8">
    <source>
        <dbReference type="EMBL" id="VDO92091.1"/>
    </source>
</evidence>
<keyword evidence="4 5" id="KW-0472">Membrane</keyword>
<dbReference type="Gene3D" id="3.40.50.720">
    <property type="entry name" value="NAD(P)-binding Rossmann-like Domain"/>
    <property type="match status" value="2"/>
</dbReference>
<dbReference type="GO" id="GO:0140359">
    <property type="term" value="F:ABC-type transporter activity"/>
    <property type="evidence" value="ECO:0007669"/>
    <property type="project" value="InterPro"/>
</dbReference>